<reference evidence="7" key="1">
    <citation type="submission" date="2022-12" db="EMBL/GenBank/DDBJ databases">
        <authorList>
            <person name="Petersen C."/>
        </authorList>
    </citation>
    <scope>NUCLEOTIDE SEQUENCE</scope>
    <source>
        <strain evidence="7">IBT 35673</strain>
    </source>
</reference>
<evidence type="ECO:0000256" key="5">
    <source>
        <dbReference type="ARBA" id="ARBA00023295"/>
    </source>
</evidence>
<sequence>MLCPRPAIPRLPPDILADVETIIGYQNSHNLLTSTTSIAPSVVLQQFAEHNPLRLSCWKGDITTLTHVTAIVNAANAQLEGCFRPEHRCIDNVIHSAAGPRLRDSCHSLIEAQGYVEPVGSAKVTPGFLLPAPWVLHTVGPQLNPGQKPQPQHKAQLASCYASCLDAAESLPALEDGSKVIAFCCISTGLFAFPSELAAEIAVDTVVSWHKEHPDTSITEIVFNTFLDKDWTLYQEKLTRLRNSTPEISNLSIHSSPRLSQSLHSSKSCQTLVQIPNDALTKARTWINEASNLIISAGAGLSASTGLDYTSTALFDKHFHTFTAKGLRRLYDVFGYNDWDSPGQKWGYYFLHLDMVRSWPASPVYDVLRGLADRFESKYFVRTTNADGFFLKNGFDANFISTPQGQYRLLQCYNKCRTDAVFPSDPLVNAALPFIDPVTQVLTDPTKIPHCLFCGGEVTICVRGGNYFNDEPFREQNLKWDRFLRSLDGEQKGQKAGSAKTVILELGVGLNTPGVLRWPNEDLVTESENQNFRLIRIGIGASGCVPWELEEEDLAVGVSADVKTALDLLTS</sequence>
<name>A0A9W9QHB6_PENBR</name>
<dbReference type="InterPro" id="IPR002589">
    <property type="entry name" value="Macro_dom"/>
</dbReference>
<gene>
    <name evidence="7" type="ORF">N7452_004740</name>
</gene>
<dbReference type="SUPFAM" id="SSF52467">
    <property type="entry name" value="DHS-like NAD/FAD-binding domain"/>
    <property type="match status" value="1"/>
</dbReference>
<keyword evidence="4" id="KW-0862">Zinc</keyword>
<dbReference type="Gene3D" id="3.40.220.10">
    <property type="entry name" value="Leucine Aminopeptidase, subunit E, domain 1"/>
    <property type="match status" value="1"/>
</dbReference>
<dbReference type="GO" id="GO:0016798">
    <property type="term" value="F:hydrolase activity, acting on glycosyl bonds"/>
    <property type="evidence" value="ECO:0007669"/>
    <property type="project" value="UniProtKB-KW"/>
</dbReference>
<dbReference type="PROSITE" id="PS51154">
    <property type="entry name" value="MACRO"/>
    <property type="match status" value="1"/>
</dbReference>
<proteinExistence type="predicted"/>
<dbReference type="GO" id="GO:0046872">
    <property type="term" value="F:metal ion binding"/>
    <property type="evidence" value="ECO:0007669"/>
    <property type="project" value="UniProtKB-KW"/>
</dbReference>
<dbReference type="InterPro" id="IPR029035">
    <property type="entry name" value="DHS-like_NAD/FAD-binding_dom"/>
</dbReference>
<dbReference type="SMART" id="SM00506">
    <property type="entry name" value="A1pp"/>
    <property type="match status" value="1"/>
</dbReference>
<comment type="cofactor">
    <cofactor evidence="1">
        <name>Zn(2+)</name>
        <dbReference type="ChEBI" id="CHEBI:29105"/>
    </cofactor>
</comment>
<evidence type="ECO:0000256" key="3">
    <source>
        <dbReference type="ARBA" id="ARBA00022801"/>
    </source>
</evidence>
<dbReference type="SUPFAM" id="SSF52949">
    <property type="entry name" value="Macro domain-like"/>
    <property type="match status" value="1"/>
</dbReference>
<feature type="domain" description="Macro" evidence="6">
    <location>
        <begin position="42"/>
        <end position="242"/>
    </location>
</feature>
<evidence type="ECO:0000256" key="2">
    <source>
        <dbReference type="ARBA" id="ARBA00022723"/>
    </source>
</evidence>
<dbReference type="EMBL" id="JAPZBQ010000003">
    <property type="protein sequence ID" value="KAJ5338012.1"/>
    <property type="molecule type" value="Genomic_DNA"/>
</dbReference>
<dbReference type="AlphaFoldDB" id="A0A9W9QHB6"/>
<organism evidence="7 8">
    <name type="scientific">Penicillium brevicompactum</name>
    <dbReference type="NCBI Taxonomy" id="5074"/>
    <lineage>
        <taxon>Eukaryota</taxon>
        <taxon>Fungi</taxon>
        <taxon>Dikarya</taxon>
        <taxon>Ascomycota</taxon>
        <taxon>Pezizomycotina</taxon>
        <taxon>Eurotiomycetes</taxon>
        <taxon>Eurotiomycetidae</taxon>
        <taxon>Eurotiales</taxon>
        <taxon>Aspergillaceae</taxon>
        <taxon>Penicillium</taxon>
    </lineage>
</organism>
<keyword evidence="5" id="KW-0326">Glycosidase</keyword>
<reference evidence="7" key="2">
    <citation type="journal article" date="2023" name="IMA Fungus">
        <title>Comparative genomic study of the Penicillium genus elucidates a diverse pangenome and 15 lateral gene transfer events.</title>
        <authorList>
            <person name="Petersen C."/>
            <person name="Sorensen T."/>
            <person name="Nielsen M.R."/>
            <person name="Sondergaard T.E."/>
            <person name="Sorensen J.L."/>
            <person name="Fitzpatrick D.A."/>
            <person name="Frisvad J.C."/>
            <person name="Nielsen K.L."/>
        </authorList>
    </citation>
    <scope>NUCLEOTIDE SEQUENCE</scope>
    <source>
        <strain evidence="7">IBT 35673</strain>
    </source>
</reference>
<evidence type="ECO:0000259" key="6">
    <source>
        <dbReference type="PROSITE" id="PS51154"/>
    </source>
</evidence>
<evidence type="ECO:0000256" key="1">
    <source>
        <dbReference type="ARBA" id="ARBA00001947"/>
    </source>
</evidence>
<dbReference type="CDD" id="cd02908">
    <property type="entry name" value="Macro_OAADPr_deacetylase"/>
    <property type="match status" value="1"/>
</dbReference>
<comment type="caution">
    <text evidence="7">The sequence shown here is derived from an EMBL/GenBank/DDBJ whole genome shotgun (WGS) entry which is preliminary data.</text>
</comment>
<accession>A0A9W9QHB6</accession>
<keyword evidence="3" id="KW-0378">Hydrolase</keyword>
<evidence type="ECO:0000313" key="7">
    <source>
        <dbReference type="EMBL" id="KAJ5338012.1"/>
    </source>
</evidence>
<dbReference type="Gene3D" id="3.40.50.1220">
    <property type="entry name" value="TPP-binding domain"/>
    <property type="match status" value="1"/>
</dbReference>
<dbReference type="PANTHER" id="PTHR11106:SF121">
    <property type="entry name" value="ADP-RIBOSE 1''-PHOSPHATE PHOSPHATASE"/>
    <property type="match status" value="1"/>
</dbReference>
<evidence type="ECO:0000256" key="4">
    <source>
        <dbReference type="ARBA" id="ARBA00022833"/>
    </source>
</evidence>
<dbReference type="PANTHER" id="PTHR11106">
    <property type="entry name" value="GANGLIOSIDE INDUCED DIFFERENTIATION ASSOCIATED PROTEIN 2-RELATED"/>
    <property type="match status" value="1"/>
</dbReference>
<dbReference type="InterPro" id="IPR043472">
    <property type="entry name" value="Macro_dom-like"/>
</dbReference>
<keyword evidence="2" id="KW-0479">Metal-binding</keyword>
<dbReference type="Pfam" id="PF01661">
    <property type="entry name" value="Macro"/>
    <property type="match status" value="1"/>
</dbReference>
<evidence type="ECO:0000313" key="8">
    <source>
        <dbReference type="Proteomes" id="UP001147695"/>
    </source>
</evidence>
<dbReference type="Proteomes" id="UP001147695">
    <property type="component" value="Unassembled WGS sequence"/>
</dbReference>
<protein>
    <recommendedName>
        <fullName evidence="6">Macro domain-containing protein</fullName>
    </recommendedName>
</protein>